<reference evidence="1 2" key="1">
    <citation type="submission" date="2017-06" db="EMBL/GenBank/DDBJ databases">
        <authorList>
            <person name="Kim H.J."/>
            <person name="Triplett B.A."/>
        </authorList>
    </citation>
    <scope>NUCLEOTIDE SEQUENCE [LARGE SCALE GENOMIC DNA]</scope>
    <source>
        <strain evidence="1 2">DSM 29052</strain>
    </source>
</reference>
<sequence>MPEPGTEAESASGFAFQFLARQLAGTTDGFSLLACFFLGRLLELLLETHLTENAFTLELFLQSPKGLIDIVVANTNLHVVMTIFLE</sequence>
<dbReference type="AlphaFoldDB" id="A0A238VG75"/>
<evidence type="ECO:0000313" key="1">
    <source>
        <dbReference type="EMBL" id="SNR33201.1"/>
    </source>
</evidence>
<organism evidence="1 2">
    <name type="scientific">Puniceibacterium sediminis</name>
    <dbReference type="NCBI Taxonomy" id="1608407"/>
    <lineage>
        <taxon>Bacteria</taxon>
        <taxon>Pseudomonadati</taxon>
        <taxon>Pseudomonadota</taxon>
        <taxon>Alphaproteobacteria</taxon>
        <taxon>Rhodobacterales</taxon>
        <taxon>Paracoccaceae</taxon>
        <taxon>Puniceibacterium</taxon>
    </lineage>
</organism>
<gene>
    <name evidence="1" type="ORF">SAMN06265370_102103</name>
</gene>
<proteinExistence type="predicted"/>
<protein>
    <submittedName>
        <fullName evidence="1">Uncharacterized protein</fullName>
    </submittedName>
</protein>
<accession>A0A238VG75</accession>
<evidence type="ECO:0000313" key="2">
    <source>
        <dbReference type="Proteomes" id="UP000198417"/>
    </source>
</evidence>
<name>A0A238VG75_9RHOB</name>
<dbReference type="Proteomes" id="UP000198417">
    <property type="component" value="Unassembled WGS sequence"/>
</dbReference>
<keyword evidence="2" id="KW-1185">Reference proteome</keyword>
<dbReference type="EMBL" id="FZNN01000002">
    <property type="protein sequence ID" value="SNR33201.1"/>
    <property type="molecule type" value="Genomic_DNA"/>
</dbReference>